<evidence type="ECO:0000313" key="3">
    <source>
        <dbReference type="Proteomes" id="UP000651977"/>
    </source>
</evidence>
<proteinExistence type="predicted"/>
<reference evidence="3" key="1">
    <citation type="journal article" date="2019" name="Int. J. Syst. Evol. Microbiol.">
        <title>The Global Catalogue of Microorganisms (GCM) 10K type strain sequencing project: providing services to taxonomists for standard genome sequencing and annotation.</title>
        <authorList>
            <consortium name="The Broad Institute Genomics Platform"/>
            <consortium name="The Broad Institute Genome Sequencing Center for Infectious Disease"/>
            <person name="Wu L."/>
            <person name="Ma J."/>
        </authorList>
    </citation>
    <scope>NUCLEOTIDE SEQUENCE [LARGE SCALE GENOMIC DNA]</scope>
    <source>
        <strain evidence="3">CGMCC 1.10131</strain>
    </source>
</reference>
<dbReference type="PANTHER" id="PTHR20883:SF48">
    <property type="entry name" value="ECTOINE DIOXYGENASE"/>
    <property type="match status" value="1"/>
</dbReference>
<dbReference type="SUPFAM" id="SSF51197">
    <property type="entry name" value="Clavaminate synthase-like"/>
    <property type="match status" value="1"/>
</dbReference>
<protein>
    <recommendedName>
        <fullName evidence="4">Phytanoyl-CoA dioxygenase</fullName>
    </recommendedName>
</protein>
<evidence type="ECO:0008006" key="4">
    <source>
        <dbReference type="Google" id="ProtNLM"/>
    </source>
</evidence>
<accession>A0ABQ1I2L2</accession>
<dbReference type="InterPro" id="IPR008775">
    <property type="entry name" value="Phytyl_CoA_dOase-like"/>
</dbReference>
<dbReference type="Proteomes" id="UP000651977">
    <property type="component" value="Unassembled WGS sequence"/>
</dbReference>
<organism evidence="2 3">
    <name type="scientific">Agarivorans gilvus</name>
    <dbReference type="NCBI Taxonomy" id="680279"/>
    <lineage>
        <taxon>Bacteria</taxon>
        <taxon>Pseudomonadati</taxon>
        <taxon>Pseudomonadota</taxon>
        <taxon>Gammaproteobacteria</taxon>
        <taxon>Alteromonadales</taxon>
        <taxon>Alteromonadaceae</taxon>
        <taxon>Agarivorans</taxon>
    </lineage>
</organism>
<evidence type="ECO:0000313" key="2">
    <source>
        <dbReference type="EMBL" id="GGB10521.1"/>
    </source>
</evidence>
<keyword evidence="3" id="KW-1185">Reference proteome</keyword>
<name>A0ABQ1I2L2_9ALTE</name>
<comment type="caution">
    <text evidence="2">The sequence shown here is derived from an EMBL/GenBank/DDBJ whole genome shotgun (WGS) entry which is preliminary data.</text>
</comment>
<sequence length="250" mass="28884">MKENFKKNGIVIIPNVFDSAMLFRLKKELLAATKKNLSEQKADIFDKGMVHNCMLHGESMLALLDNPQIYHYVTSLFDTNAILYAYQSSTLMPHQSNYGTRIHVDSPRFINNYLTNIGLIIPLDDFTEENGATYYLPGSHLNEKLPDEEYFRKNAKRAICKKGNLIIFNARLVHAAGTNNSNQERCALTMNFCRSYMRQRFDFPRLVPNEIINKLGNNGRQFLGMNVRMPTSLEEFYLPEEQRLYKPNQG</sequence>
<comment type="cofactor">
    <cofactor evidence="1">
        <name>Fe(2+)</name>
        <dbReference type="ChEBI" id="CHEBI:29033"/>
    </cofactor>
</comment>
<dbReference type="PANTHER" id="PTHR20883">
    <property type="entry name" value="PHYTANOYL-COA DIOXYGENASE DOMAIN CONTAINING 1"/>
    <property type="match status" value="1"/>
</dbReference>
<gene>
    <name evidence="2" type="ORF">GCM10007414_24860</name>
</gene>
<dbReference type="RefSeq" id="WP_055732089.1">
    <property type="nucleotide sequence ID" value="NZ_BMDY01000014.1"/>
</dbReference>
<dbReference type="EMBL" id="BMDY01000014">
    <property type="protein sequence ID" value="GGB10521.1"/>
    <property type="molecule type" value="Genomic_DNA"/>
</dbReference>
<evidence type="ECO:0000256" key="1">
    <source>
        <dbReference type="ARBA" id="ARBA00001954"/>
    </source>
</evidence>
<dbReference type="Gene3D" id="2.60.120.620">
    <property type="entry name" value="q2cbj1_9rhob like domain"/>
    <property type="match status" value="1"/>
</dbReference>
<dbReference type="Pfam" id="PF05721">
    <property type="entry name" value="PhyH"/>
    <property type="match status" value="1"/>
</dbReference>